<name>A0A0F9C9F8_9ZZZZ</name>
<organism evidence="1">
    <name type="scientific">marine sediment metagenome</name>
    <dbReference type="NCBI Taxonomy" id="412755"/>
    <lineage>
        <taxon>unclassified sequences</taxon>
        <taxon>metagenomes</taxon>
        <taxon>ecological metagenomes</taxon>
    </lineage>
</organism>
<reference evidence="1" key="1">
    <citation type="journal article" date="2015" name="Nature">
        <title>Complex archaea that bridge the gap between prokaryotes and eukaryotes.</title>
        <authorList>
            <person name="Spang A."/>
            <person name="Saw J.H."/>
            <person name="Jorgensen S.L."/>
            <person name="Zaremba-Niedzwiedzka K."/>
            <person name="Martijn J."/>
            <person name="Lind A.E."/>
            <person name="van Eijk R."/>
            <person name="Schleper C."/>
            <person name="Guy L."/>
            <person name="Ettema T.J."/>
        </authorList>
    </citation>
    <scope>NUCLEOTIDE SEQUENCE</scope>
</reference>
<protein>
    <submittedName>
        <fullName evidence="1">Uncharacterized protein</fullName>
    </submittedName>
</protein>
<gene>
    <name evidence="1" type="ORF">LCGC14_2430240</name>
</gene>
<accession>A0A0F9C9F8</accession>
<evidence type="ECO:0000313" key="1">
    <source>
        <dbReference type="EMBL" id="KKL22952.1"/>
    </source>
</evidence>
<sequence length="169" mass="18213">DFDMSGSGSTDASALTLAKLDEVFDAVHGPNSGKIVTSNQFLRRKVSALVRAAGQAREMVDRRNFGEQLEAYAGVQMVVIQKEHDQSTILDFDEDPGDGGDDGASMYCIKFGNEQDVFGILGAGGAFELRSITGEKELNPRSLRRISAYVGTVTAHPRAFARLNSVAQL</sequence>
<comment type="caution">
    <text evidence="1">The sequence shown here is derived from an EMBL/GenBank/DDBJ whole genome shotgun (WGS) entry which is preliminary data.</text>
</comment>
<dbReference type="AlphaFoldDB" id="A0A0F9C9F8"/>
<feature type="non-terminal residue" evidence="1">
    <location>
        <position position="1"/>
    </location>
</feature>
<dbReference type="EMBL" id="LAZR01037153">
    <property type="protein sequence ID" value="KKL22952.1"/>
    <property type="molecule type" value="Genomic_DNA"/>
</dbReference>
<proteinExistence type="predicted"/>